<organism evidence="2 3">
    <name type="scientific">Nonomuraea soli</name>
    <dbReference type="NCBI Taxonomy" id="1032476"/>
    <lineage>
        <taxon>Bacteria</taxon>
        <taxon>Bacillati</taxon>
        <taxon>Actinomycetota</taxon>
        <taxon>Actinomycetes</taxon>
        <taxon>Streptosporangiales</taxon>
        <taxon>Streptosporangiaceae</taxon>
        <taxon>Nonomuraea</taxon>
    </lineage>
</organism>
<accession>A0A7W0HVI8</accession>
<evidence type="ECO:0000256" key="1">
    <source>
        <dbReference type="SAM" id="SignalP"/>
    </source>
</evidence>
<sequence length="415" mass="42901">MIKTIAAISGMLVIAGLPAPSFAATVEEVHAGDLGPGGPWLRLQDDPNNAGRPPGVHEVAAFTDPVRFNGSLHLRLGGGEQAQAARYFVQGGQIQHIPLARIAASPVSYDTYVNSAASTATGVAPSLQLPMFCGGQFTTLSFQPQLAGGVKPDEWQHFTSTGSSMWRTSRAIAGVAAGGDATFDTFVNACTGTDDGAIGVIANIGRLGDATATLDTYVDNLTLLGTTYDFTTGRSARIDLKLPRRTDLGGPAAKGTLRLTNPAGGPHYRDASVRLSVTGYGITPGNLRLSWNGRPLSLTRTTNGSLGGSVPLRQAGTTPRVLMSSRPVELAPGDGTTAAVRLKVSDGVWGKLVVKAELLAEGYRPDQPTGVRAGATTRVVMAASSGGSPPNGVTGKKKRRACRTGVGTARACARD</sequence>
<feature type="chain" id="PRO_5030829879" evidence="1">
    <location>
        <begin position="24"/>
        <end position="415"/>
    </location>
</feature>
<feature type="signal peptide" evidence="1">
    <location>
        <begin position="1"/>
        <end position="23"/>
    </location>
</feature>
<gene>
    <name evidence="2" type="ORF">HNR30_008237</name>
</gene>
<reference evidence="2 3" key="1">
    <citation type="submission" date="2020-07" db="EMBL/GenBank/DDBJ databases">
        <title>Genomic Encyclopedia of Type Strains, Phase IV (KMG-IV): sequencing the most valuable type-strain genomes for metagenomic binning, comparative biology and taxonomic classification.</title>
        <authorList>
            <person name="Goeker M."/>
        </authorList>
    </citation>
    <scope>NUCLEOTIDE SEQUENCE [LARGE SCALE GENOMIC DNA]</scope>
    <source>
        <strain evidence="2 3">DSM 45533</strain>
    </source>
</reference>
<comment type="caution">
    <text evidence="2">The sequence shown here is derived from an EMBL/GenBank/DDBJ whole genome shotgun (WGS) entry which is preliminary data.</text>
</comment>
<dbReference type="AlphaFoldDB" id="A0A7W0HVI8"/>
<keyword evidence="3" id="KW-1185">Reference proteome</keyword>
<dbReference type="EMBL" id="JACDUR010000009">
    <property type="protein sequence ID" value="MBA2896846.1"/>
    <property type="molecule type" value="Genomic_DNA"/>
</dbReference>
<protein>
    <submittedName>
        <fullName evidence="2">Uncharacterized protein</fullName>
    </submittedName>
</protein>
<proteinExistence type="predicted"/>
<evidence type="ECO:0000313" key="2">
    <source>
        <dbReference type="EMBL" id="MBA2896846.1"/>
    </source>
</evidence>
<evidence type="ECO:0000313" key="3">
    <source>
        <dbReference type="Proteomes" id="UP000530928"/>
    </source>
</evidence>
<dbReference type="RefSeq" id="WP_181615541.1">
    <property type="nucleotide sequence ID" value="NZ_BAABAM010000008.1"/>
</dbReference>
<dbReference type="Proteomes" id="UP000530928">
    <property type="component" value="Unassembled WGS sequence"/>
</dbReference>
<name>A0A7W0HVI8_9ACTN</name>
<keyword evidence="1" id="KW-0732">Signal</keyword>